<dbReference type="RefSeq" id="WP_048498286.1">
    <property type="nucleotide sequence ID" value="NZ_LFNG01000001.1"/>
</dbReference>
<evidence type="ECO:0008006" key="3">
    <source>
        <dbReference type="Google" id="ProtNLM"/>
    </source>
</evidence>
<accession>A0A0J7J3G6</accession>
<proteinExistence type="predicted"/>
<dbReference type="Proteomes" id="UP000035900">
    <property type="component" value="Unassembled WGS sequence"/>
</dbReference>
<evidence type="ECO:0000313" key="2">
    <source>
        <dbReference type="Proteomes" id="UP000035900"/>
    </source>
</evidence>
<dbReference type="Pfam" id="PF18939">
    <property type="entry name" value="DUF5686"/>
    <property type="match status" value="1"/>
</dbReference>
<dbReference type="OrthoDB" id="604691at2"/>
<gene>
    <name evidence="1" type="ORF">ACM44_00625</name>
</gene>
<keyword evidence="2" id="KW-1185">Reference proteome</keyword>
<reference evidence="1 2" key="1">
    <citation type="journal article" date="2004" name="Int. J. Syst. Evol. Microbiol.">
        <title>Kaistella koreensis gen. nov., sp. nov., a novel member of the Chryseobacterium-Bergeyella-Riemerella branch.</title>
        <authorList>
            <person name="Kim M.K."/>
            <person name="Im W.T."/>
            <person name="Shin Y.K."/>
            <person name="Lim J.H."/>
            <person name="Kim S.H."/>
            <person name="Lee B.C."/>
            <person name="Park M.Y."/>
            <person name="Lee K.Y."/>
            <person name="Lee S.T."/>
        </authorList>
    </citation>
    <scope>NUCLEOTIDE SEQUENCE [LARGE SCALE GENOMIC DNA]</scope>
    <source>
        <strain evidence="1 2">CCUG 49689</strain>
    </source>
</reference>
<sequence length="814" mass="95220">MKKLYALLFFSVFFQIFGQSKITVTQSETNAPISGASVSCKGKLLGKTDAKGVLEFGTKCKIVQIKANGFYEDEVQVEPTMAISLFKEDPKTKSIEAVIINDKSDPKALAIIRKVNDNFKQNSPQSLDSYSFKSYEKISVDFDQDSIQLYESAMNLKLDSLKKLPERKQSAKKKKDSLEDVNLMKIAAKSKLFLWERASEFLYSKKFGEKVNILDNRVSGLQQPVYEMLALRSNRNKIPREIREENHSLYRYYLTDSIEIDGRENYVIRFRMANNKVMPKRRKFNGYIYVDAENYALRKIESTSNKKSEGNITSNWKLFNGKWFLQKENFKVRMGMTYLDEKYKKDEKTGEKIENKNREKFGNYVFMTADYFDFKSPIEEKKRDFEGYSMSVKNFDGSLIHQFRTDSLTKREEATYVKIDSVGKKYKLDQKLNTITGLMSGYFRFGMFDFDALEILNYNRYEGFRLGLAVKLNSKFNRYISPDLRFAYGFKDKAWKYATGIDVRTTLERNSFFRIEHYRDVVPAGRFNETLWNFKMITMNAGVDLNNDKFYGYDGFRLSYQRDIGNSLTAISAFKYDKEDALFGYNFKDLGNSFKNFAGQLTMKYSPKSKNIMTPNGKYVYEQNYPEYFLNFEQGLKAFGGDLSYSRLDFLTQHQFKTKIGVTGVRTYAGITFGEVPIWHHFAINGLGNLEKDLNFNFTSYLGFATMEGGKYYNDKFFGYYFTHRIPWYFRTIGKNTSSFDFAYKGIIGDMKNEEFHQFDFQKLDRLYQEVGMEWNNFLGSQFNLGFFYRVGYYSTPNFKENFAIQLKLSFLGF</sequence>
<dbReference type="InterPro" id="IPR043741">
    <property type="entry name" value="DUF5686"/>
</dbReference>
<dbReference type="AlphaFoldDB" id="A0A0J7J3G6"/>
<name>A0A0J7J3G6_9FLAO</name>
<dbReference type="EMBL" id="LFNG01000001">
    <property type="protein sequence ID" value="KMQ72757.1"/>
    <property type="molecule type" value="Genomic_DNA"/>
</dbReference>
<evidence type="ECO:0000313" key="1">
    <source>
        <dbReference type="EMBL" id="KMQ72757.1"/>
    </source>
</evidence>
<protein>
    <recommendedName>
        <fullName evidence="3">Carboxypeptidase-like regulatory domain-containing protein</fullName>
    </recommendedName>
</protein>
<dbReference type="PATRIC" id="fig|1304281.5.peg.134"/>
<comment type="caution">
    <text evidence="1">The sequence shown here is derived from an EMBL/GenBank/DDBJ whole genome shotgun (WGS) entry which is preliminary data.</text>
</comment>
<organism evidence="1 2">
    <name type="scientific">Chryseobacterium koreense CCUG 49689</name>
    <dbReference type="NCBI Taxonomy" id="1304281"/>
    <lineage>
        <taxon>Bacteria</taxon>
        <taxon>Pseudomonadati</taxon>
        <taxon>Bacteroidota</taxon>
        <taxon>Flavobacteriia</taxon>
        <taxon>Flavobacteriales</taxon>
        <taxon>Weeksellaceae</taxon>
        <taxon>Chryseobacterium group</taxon>
        <taxon>Chryseobacterium</taxon>
    </lineage>
</organism>
<dbReference type="STRING" id="1304281.ACM44_00625"/>